<evidence type="ECO:0000259" key="2">
    <source>
        <dbReference type="Pfam" id="PF08770"/>
    </source>
</evidence>
<evidence type="ECO:0000313" key="5">
    <source>
        <dbReference type="Proteomes" id="UP000070282"/>
    </source>
</evidence>
<comment type="caution">
    <text evidence="4">The sequence shown here is derived from an EMBL/GenBank/DDBJ whole genome shotgun (WGS) entry which is preliminary data.</text>
</comment>
<dbReference type="InterPro" id="IPR030995">
    <property type="entry name" value="SoxZ"/>
</dbReference>
<evidence type="ECO:0000256" key="1">
    <source>
        <dbReference type="SAM" id="SignalP"/>
    </source>
</evidence>
<dbReference type="InterPro" id="IPR038162">
    <property type="entry name" value="SoxY_sf"/>
</dbReference>
<dbReference type="RefSeq" id="WP_156471708.1">
    <property type="nucleotide sequence ID" value="NZ_LOCO01000001.1"/>
</dbReference>
<proteinExistence type="predicted"/>
<feature type="domain" description="Sulphur oxidation protein SoxZ" evidence="2">
    <location>
        <begin position="164"/>
        <end position="253"/>
    </location>
</feature>
<dbReference type="SUPFAM" id="SSF81296">
    <property type="entry name" value="E set domains"/>
    <property type="match status" value="1"/>
</dbReference>
<accession>A0A137SIF7</accession>
<evidence type="ECO:0000313" key="4">
    <source>
        <dbReference type="EMBL" id="KXO12230.1"/>
    </source>
</evidence>
<protein>
    <submittedName>
        <fullName evidence="4">Sulfur oxidation protein SoxY</fullName>
    </submittedName>
</protein>
<reference evidence="5" key="1">
    <citation type="submission" date="2015-12" db="EMBL/GenBank/DDBJ databases">
        <authorList>
            <person name="Lima A."/>
            <person name="Farahani Zayas N."/>
            <person name="Castro Da Silva M.A."/>
            <person name="Cabral A."/>
            <person name="Pessatti M.L."/>
        </authorList>
    </citation>
    <scope>NUCLEOTIDE SEQUENCE [LARGE SCALE GENOMIC DNA]</scope>
    <source>
        <strain evidence="5">LAMA 842</strain>
    </source>
</reference>
<feature type="domain" description="Ig-like SoxY" evidence="3">
    <location>
        <begin position="41"/>
        <end position="141"/>
    </location>
</feature>
<evidence type="ECO:0000259" key="3">
    <source>
        <dbReference type="Pfam" id="PF13501"/>
    </source>
</evidence>
<name>A0A137SIF7_9GAMM</name>
<gene>
    <name evidence="4" type="ORF">J122_279</name>
</gene>
<dbReference type="InterPro" id="IPR032711">
    <property type="entry name" value="SoxY"/>
</dbReference>
<dbReference type="PATRIC" id="fig|1306954.6.peg.272"/>
<dbReference type="InterPro" id="IPR014880">
    <property type="entry name" value="SoxZ_dom"/>
</dbReference>
<dbReference type="AlphaFoldDB" id="A0A137SIF7"/>
<keyword evidence="5" id="KW-1185">Reference proteome</keyword>
<dbReference type="Gene3D" id="2.60.40.2470">
    <property type="entry name" value="SoxY domain"/>
    <property type="match status" value="1"/>
</dbReference>
<dbReference type="Gene3D" id="2.60.40.10">
    <property type="entry name" value="Immunoglobulins"/>
    <property type="match status" value="1"/>
</dbReference>
<keyword evidence="1" id="KW-0732">Signal</keyword>
<dbReference type="Proteomes" id="UP000070282">
    <property type="component" value="Unassembled WGS sequence"/>
</dbReference>
<dbReference type="InterPro" id="IPR014756">
    <property type="entry name" value="Ig_E-set"/>
</dbReference>
<organism evidence="4 5">
    <name type="scientific">Marinobacter excellens LAMA 842</name>
    <dbReference type="NCBI Taxonomy" id="1306954"/>
    <lineage>
        <taxon>Bacteria</taxon>
        <taxon>Pseudomonadati</taxon>
        <taxon>Pseudomonadota</taxon>
        <taxon>Gammaproteobacteria</taxon>
        <taxon>Pseudomonadales</taxon>
        <taxon>Marinobacteraceae</taxon>
        <taxon>Marinobacter</taxon>
    </lineage>
</organism>
<dbReference type="Pfam" id="PF08770">
    <property type="entry name" value="SoxZ"/>
    <property type="match status" value="1"/>
</dbReference>
<feature type="signal peptide" evidence="1">
    <location>
        <begin position="1"/>
        <end position="21"/>
    </location>
</feature>
<dbReference type="NCBIfam" id="TIGR04490">
    <property type="entry name" value="SoxZ_true"/>
    <property type="match status" value="1"/>
</dbReference>
<dbReference type="EMBL" id="LOCO01000001">
    <property type="protein sequence ID" value="KXO12230.1"/>
    <property type="molecule type" value="Genomic_DNA"/>
</dbReference>
<dbReference type="InterPro" id="IPR013783">
    <property type="entry name" value="Ig-like_fold"/>
</dbReference>
<dbReference type="Pfam" id="PF13501">
    <property type="entry name" value="SoxY"/>
    <property type="match status" value="1"/>
</dbReference>
<feature type="chain" id="PRO_5007480725" evidence="1">
    <location>
        <begin position="22"/>
        <end position="258"/>
    </location>
</feature>
<sequence length="258" mass="27793">MISRFLLAALALMFVMGTANADQRWQRVEAVTQALDNRVPELEGLSLELPLVAEDGSSVALSVSFTGSLEDGEHIEKIRLFAPGNPRPEVADITLGPLASPANIATRIRLSETQQVVALAITNQDRAFLTTRDVRVTVSGCLVGGGDASAMAMANPRLALAGSARPGQPVTVRSLINHPMETGLRPDGQADNSIEQLLVESLTATLNDEPVLTARFFTGTSANPYLQFQLTPEEEGELKLVWQDQKGEQMEASQAIRF</sequence>